<proteinExistence type="predicted"/>
<dbReference type="RefSeq" id="XP_066831997.1">
    <property type="nucleotide sequence ID" value="XM_066975349.1"/>
</dbReference>
<dbReference type="GeneID" id="92210255"/>
<evidence type="ECO:0000256" key="1">
    <source>
        <dbReference type="SAM" id="MobiDB-lite"/>
    </source>
</evidence>
<reference evidence="3 4" key="1">
    <citation type="submission" date="2024-03" db="EMBL/GenBank/DDBJ databases">
        <authorList>
            <person name="Brejova B."/>
        </authorList>
    </citation>
    <scope>NUCLEOTIDE SEQUENCE [LARGE SCALE GENOMIC DNA]</scope>
    <source>
        <strain evidence="3 4">CBS 14171</strain>
    </source>
</reference>
<keyword evidence="2" id="KW-0732">Signal</keyword>
<keyword evidence="4" id="KW-1185">Reference proteome</keyword>
<feature type="region of interest" description="Disordered" evidence="1">
    <location>
        <begin position="120"/>
        <end position="245"/>
    </location>
</feature>
<protein>
    <submittedName>
        <fullName evidence="3">Uncharacterized protein</fullName>
    </submittedName>
</protein>
<feature type="chain" id="PRO_5045551913" evidence="2">
    <location>
        <begin position="20"/>
        <end position="245"/>
    </location>
</feature>
<feature type="compositionally biased region" description="Acidic residues" evidence="1">
    <location>
        <begin position="224"/>
        <end position="245"/>
    </location>
</feature>
<evidence type="ECO:0000256" key="2">
    <source>
        <dbReference type="SAM" id="SignalP"/>
    </source>
</evidence>
<gene>
    <name evidence="3" type="ORF">LODBEIA_P50590</name>
</gene>
<name>A0ABP0ZUF5_9ASCO</name>
<dbReference type="Proteomes" id="UP001497383">
    <property type="component" value="Chromosome 6"/>
</dbReference>
<dbReference type="EMBL" id="OZ022410">
    <property type="protein sequence ID" value="CAK9441190.1"/>
    <property type="molecule type" value="Genomic_DNA"/>
</dbReference>
<evidence type="ECO:0000313" key="3">
    <source>
        <dbReference type="EMBL" id="CAK9441190.1"/>
    </source>
</evidence>
<sequence>MLLSKALLLLYACNLGVHGAIVPFKDSIELVFTPQDIKKTTDYVLWKVPSVKNNFKTTVKQKLLNRLLSKDLQDLYPYPMPAKQVLESQATEPDAEGTFKVLKNQNVEIEIAKPKGLVSGVLKGPSLTEKEQKRVRWLPKDADGDNDEEEEGEEGDEMKGFSTLDVMSAPKVSKPKTEHVGYSNPSRIKNDKPKFATFRDKPPEKQANAATKKSKDRKLSYSETGDDNIDEDETAELSEYDAFEE</sequence>
<organism evidence="3 4">
    <name type="scientific">Lodderomyces beijingensis</name>
    <dbReference type="NCBI Taxonomy" id="1775926"/>
    <lineage>
        <taxon>Eukaryota</taxon>
        <taxon>Fungi</taxon>
        <taxon>Dikarya</taxon>
        <taxon>Ascomycota</taxon>
        <taxon>Saccharomycotina</taxon>
        <taxon>Pichiomycetes</taxon>
        <taxon>Debaryomycetaceae</taxon>
        <taxon>Candida/Lodderomyces clade</taxon>
        <taxon>Lodderomyces</taxon>
    </lineage>
</organism>
<feature type="signal peptide" evidence="2">
    <location>
        <begin position="1"/>
        <end position="19"/>
    </location>
</feature>
<accession>A0ABP0ZUF5</accession>
<feature type="compositionally biased region" description="Acidic residues" evidence="1">
    <location>
        <begin position="144"/>
        <end position="156"/>
    </location>
</feature>
<feature type="compositionally biased region" description="Basic and acidic residues" evidence="1">
    <location>
        <begin position="188"/>
        <end position="204"/>
    </location>
</feature>
<feature type="compositionally biased region" description="Basic and acidic residues" evidence="1">
    <location>
        <begin position="128"/>
        <end position="143"/>
    </location>
</feature>
<evidence type="ECO:0000313" key="4">
    <source>
        <dbReference type="Proteomes" id="UP001497383"/>
    </source>
</evidence>